<sequence>MLNTVRLILPALFPSWNFFDVIAPSPRIEYRVLPSEKPKDEWIAFRPRPRRTSLWTFVQRLFWNAQRNEALFASACAERLIAEPTQHSEDEIVRLIRADVQNSSMLTSAQELQYRLVFVYREEDRLDRETLYESSWLPVSGSTPDRGASN</sequence>
<keyword evidence="2" id="KW-1185">Reference proteome</keyword>
<organism evidence="1 2">
    <name type="scientific">Ponticaulis profundi</name>
    <dbReference type="NCBI Taxonomy" id="2665222"/>
    <lineage>
        <taxon>Bacteria</taxon>
        <taxon>Pseudomonadati</taxon>
        <taxon>Pseudomonadota</taxon>
        <taxon>Alphaproteobacteria</taxon>
        <taxon>Hyphomonadales</taxon>
        <taxon>Hyphomonadaceae</taxon>
        <taxon>Ponticaulis</taxon>
    </lineage>
</organism>
<accession>A0ABW1S8R6</accession>
<gene>
    <name evidence="1" type="ORF">ACFQDM_07455</name>
</gene>
<evidence type="ECO:0000313" key="2">
    <source>
        <dbReference type="Proteomes" id="UP001596303"/>
    </source>
</evidence>
<name>A0ABW1S8R6_9PROT</name>
<dbReference type="Proteomes" id="UP001596303">
    <property type="component" value="Unassembled WGS sequence"/>
</dbReference>
<comment type="caution">
    <text evidence="1">The sequence shown here is derived from an EMBL/GenBank/DDBJ whole genome shotgun (WGS) entry which is preliminary data.</text>
</comment>
<dbReference type="RefSeq" id="WP_377377497.1">
    <property type="nucleotide sequence ID" value="NZ_JBHSSW010000008.1"/>
</dbReference>
<evidence type="ECO:0000313" key="1">
    <source>
        <dbReference type="EMBL" id="MFC6197908.1"/>
    </source>
</evidence>
<protein>
    <submittedName>
        <fullName evidence="1">Uncharacterized protein</fullName>
    </submittedName>
</protein>
<reference evidence="2" key="1">
    <citation type="journal article" date="2019" name="Int. J. Syst. Evol. Microbiol.">
        <title>The Global Catalogue of Microorganisms (GCM) 10K type strain sequencing project: providing services to taxonomists for standard genome sequencing and annotation.</title>
        <authorList>
            <consortium name="The Broad Institute Genomics Platform"/>
            <consortium name="The Broad Institute Genome Sequencing Center for Infectious Disease"/>
            <person name="Wu L."/>
            <person name="Ma J."/>
        </authorList>
    </citation>
    <scope>NUCLEOTIDE SEQUENCE [LARGE SCALE GENOMIC DNA]</scope>
    <source>
        <strain evidence="2">CGMCC-1.15741</strain>
    </source>
</reference>
<proteinExistence type="predicted"/>
<dbReference type="EMBL" id="JBHSSW010000008">
    <property type="protein sequence ID" value="MFC6197908.1"/>
    <property type="molecule type" value="Genomic_DNA"/>
</dbReference>